<dbReference type="Proteomes" id="UP000674318">
    <property type="component" value="Unassembled WGS sequence"/>
</dbReference>
<dbReference type="AlphaFoldDB" id="A0A836L0J6"/>
<dbReference type="GeneID" id="94288061"/>
<proteinExistence type="predicted"/>
<dbReference type="OrthoDB" id="271988at2759"/>
<dbReference type="KEGG" id="phet:94288061"/>
<evidence type="ECO:0000313" key="1">
    <source>
        <dbReference type="EMBL" id="KAG5494106.1"/>
    </source>
</evidence>
<organism evidence="1 2">
    <name type="scientific">Porcisia hertigi</name>
    <dbReference type="NCBI Taxonomy" id="2761500"/>
    <lineage>
        <taxon>Eukaryota</taxon>
        <taxon>Discoba</taxon>
        <taxon>Euglenozoa</taxon>
        <taxon>Kinetoplastea</taxon>
        <taxon>Metakinetoplastina</taxon>
        <taxon>Trypanosomatida</taxon>
        <taxon>Trypanosomatidae</taxon>
        <taxon>Leishmaniinae</taxon>
        <taxon>Porcisia</taxon>
    </lineage>
</organism>
<evidence type="ECO:0000313" key="2">
    <source>
        <dbReference type="Proteomes" id="UP000674318"/>
    </source>
</evidence>
<keyword evidence="2" id="KW-1185">Reference proteome</keyword>
<protein>
    <submittedName>
        <fullName evidence="1">Uncharacterized protein</fullName>
    </submittedName>
</protein>
<accession>A0A836L0J6</accession>
<dbReference type="EMBL" id="JAFJZO010000034">
    <property type="protein sequence ID" value="KAG5494106.1"/>
    <property type="molecule type" value="Genomic_DNA"/>
</dbReference>
<reference evidence="1 2" key="1">
    <citation type="submission" date="2021-02" db="EMBL/GenBank/DDBJ databases">
        <title>Porcisia hertigi Genome sequencing and assembly.</title>
        <authorList>
            <person name="Almutairi H."/>
            <person name="Gatherer D."/>
        </authorList>
    </citation>
    <scope>NUCLEOTIDE SEQUENCE [LARGE SCALE GENOMIC DNA]</scope>
    <source>
        <strain evidence="1 2">C119</strain>
    </source>
</reference>
<gene>
    <name evidence="1" type="ORF">JKF63_01941</name>
</gene>
<comment type="caution">
    <text evidence="1">The sequence shown here is derived from an EMBL/GenBank/DDBJ whole genome shotgun (WGS) entry which is preliminary data.</text>
</comment>
<name>A0A836L0J6_9TRYP</name>
<sequence length="297" mass="32530">MVSLMRTGAAAVMERRNEWVASLRSTLPQFTERSKAPLERGHAAAVLGCSPRRTLDDAVGCVTGSSSLLLPEKWQEQATQQLSTTLHGIVSPQQLRQTDYFLCSLIHPSYVRAGTIRCQNDTVRRRMQQEYRRTVCMPLELTMAGSKSLRLLRELTHYVEQGVAAANVSGRSRSTVAAARVNDQSDAHGPSSVPSTWPSYPLDALWPELNSADTAMFVQAFRRSRLESFVLYDKGFFDASSTAMSADGAISSEVSLAAFTALCGSIELVSGWSSLLQFADRVAREQRGLAGKVDVHA</sequence>
<dbReference type="RefSeq" id="XP_067754141.1">
    <property type="nucleotide sequence ID" value="XM_067897984.1"/>
</dbReference>